<feature type="transmembrane region" description="Helical" evidence="8">
    <location>
        <begin position="51"/>
        <end position="73"/>
    </location>
</feature>
<dbReference type="GO" id="GO:0034389">
    <property type="term" value="P:lipid droplet organization"/>
    <property type="evidence" value="ECO:0007669"/>
    <property type="project" value="TreeGrafter"/>
</dbReference>
<evidence type="ECO:0000256" key="3">
    <source>
        <dbReference type="ARBA" id="ARBA00022801"/>
    </source>
</evidence>
<evidence type="ECO:0000256" key="6">
    <source>
        <dbReference type="ARBA" id="ARBA00023098"/>
    </source>
</evidence>
<name>A0A9P6B8B5_9AGAM</name>
<dbReference type="GO" id="GO:0008654">
    <property type="term" value="P:phospholipid biosynthetic process"/>
    <property type="evidence" value="ECO:0007669"/>
    <property type="project" value="TreeGrafter"/>
</dbReference>
<dbReference type="GO" id="GO:0019915">
    <property type="term" value="P:lipid storage"/>
    <property type="evidence" value="ECO:0007669"/>
    <property type="project" value="InterPro"/>
</dbReference>
<evidence type="ECO:0000256" key="5">
    <source>
        <dbReference type="ARBA" id="ARBA00022989"/>
    </source>
</evidence>
<dbReference type="Pfam" id="PF10261">
    <property type="entry name" value="FIT"/>
    <property type="match status" value="2"/>
</dbReference>
<organism evidence="9 10">
    <name type="scientific">Hydnum rufescens UP504</name>
    <dbReference type="NCBI Taxonomy" id="1448309"/>
    <lineage>
        <taxon>Eukaryota</taxon>
        <taxon>Fungi</taxon>
        <taxon>Dikarya</taxon>
        <taxon>Basidiomycota</taxon>
        <taxon>Agaricomycotina</taxon>
        <taxon>Agaricomycetes</taxon>
        <taxon>Cantharellales</taxon>
        <taxon>Hydnaceae</taxon>
        <taxon>Hydnum</taxon>
    </lineage>
</organism>
<keyword evidence="2 8" id="KW-0812">Transmembrane</keyword>
<evidence type="ECO:0000256" key="8">
    <source>
        <dbReference type="SAM" id="Phobius"/>
    </source>
</evidence>
<feature type="transmembrane region" description="Helical" evidence="8">
    <location>
        <begin position="7"/>
        <end position="25"/>
    </location>
</feature>
<keyword evidence="7 8" id="KW-0472">Membrane</keyword>
<dbReference type="InterPro" id="IPR019388">
    <property type="entry name" value="FIT"/>
</dbReference>
<dbReference type="GO" id="GO:0010945">
    <property type="term" value="F:coenzyme A diphosphatase activity"/>
    <property type="evidence" value="ECO:0007669"/>
    <property type="project" value="InterPro"/>
</dbReference>
<evidence type="ECO:0000313" key="10">
    <source>
        <dbReference type="Proteomes" id="UP000886523"/>
    </source>
</evidence>
<keyword evidence="5 8" id="KW-1133">Transmembrane helix</keyword>
<keyword evidence="6" id="KW-0443">Lipid metabolism</keyword>
<keyword evidence="3" id="KW-0378">Hydrolase</keyword>
<evidence type="ECO:0000256" key="2">
    <source>
        <dbReference type="ARBA" id="ARBA00022692"/>
    </source>
</evidence>
<reference evidence="9" key="1">
    <citation type="journal article" date="2020" name="Nat. Commun.">
        <title>Large-scale genome sequencing of mycorrhizal fungi provides insights into the early evolution of symbiotic traits.</title>
        <authorList>
            <person name="Miyauchi S."/>
            <person name="Kiss E."/>
            <person name="Kuo A."/>
            <person name="Drula E."/>
            <person name="Kohler A."/>
            <person name="Sanchez-Garcia M."/>
            <person name="Morin E."/>
            <person name="Andreopoulos B."/>
            <person name="Barry K.W."/>
            <person name="Bonito G."/>
            <person name="Buee M."/>
            <person name="Carver A."/>
            <person name="Chen C."/>
            <person name="Cichocki N."/>
            <person name="Clum A."/>
            <person name="Culley D."/>
            <person name="Crous P.W."/>
            <person name="Fauchery L."/>
            <person name="Girlanda M."/>
            <person name="Hayes R.D."/>
            <person name="Keri Z."/>
            <person name="LaButti K."/>
            <person name="Lipzen A."/>
            <person name="Lombard V."/>
            <person name="Magnuson J."/>
            <person name="Maillard F."/>
            <person name="Murat C."/>
            <person name="Nolan M."/>
            <person name="Ohm R.A."/>
            <person name="Pangilinan J."/>
            <person name="Pereira M.F."/>
            <person name="Perotto S."/>
            <person name="Peter M."/>
            <person name="Pfister S."/>
            <person name="Riley R."/>
            <person name="Sitrit Y."/>
            <person name="Stielow J.B."/>
            <person name="Szollosi G."/>
            <person name="Zifcakova L."/>
            <person name="Stursova M."/>
            <person name="Spatafora J.W."/>
            <person name="Tedersoo L."/>
            <person name="Vaario L.M."/>
            <person name="Yamada A."/>
            <person name="Yan M."/>
            <person name="Wang P."/>
            <person name="Xu J."/>
            <person name="Bruns T."/>
            <person name="Baldrian P."/>
            <person name="Vilgalys R."/>
            <person name="Dunand C."/>
            <person name="Henrissat B."/>
            <person name="Grigoriev I.V."/>
            <person name="Hibbett D."/>
            <person name="Nagy L.G."/>
            <person name="Martin F.M."/>
        </authorList>
    </citation>
    <scope>NUCLEOTIDE SEQUENCE</scope>
    <source>
        <strain evidence="9">UP504</strain>
    </source>
</reference>
<feature type="transmembrane region" description="Helical" evidence="8">
    <location>
        <begin position="234"/>
        <end position="256"/>
    </location>
</feature>
<comment type="caution">
    <text evidence="9">The sequence shown here is derived from an EMBL/GenBank/DDBJ whole genome shotgun (WGS) entry which is preliminary data.</text>
</comment>
<protein>
    <recommendedName>
        <fullName evidence="11">FIT family protein scs3</fullName>
    </recommendedName>
</protein>
<keyword evidence="10" id="KW-1185">Reference proteome</keyword>
<dbReference type="AlphaFoldDB" id="A0A9P6B8B5"/>
<dbReference type="GO" id="GO:0005789">
    <property type="term" value="C:endoplasmic reticulum membrane"/>
    <property type="evidence" value="ECO:0007669"/>
    <property type="project" value="UniProtKB-SubCell"/>
</dbReference>
<evidence type="ECO:0008006" key="11">
    <source>
        <dbReference type="Google" id="ProtNLM"/>
    </source>
</evidence>
<comment type="subcellular location">
    <subcellularLocation>
        <location evidence="1">Endoplasmic reticulum membrane</location>
        <topology evidence="1">Multi-pass membrane protein</topology>
    </subcellularLocation>
</comment>
<dbReference type="Proteomes" id="UP000886523">
    <property type="component" value="Unassembled WGS sequence"/>
</dbReference>
<dbReference type="OrthoDB" id="5579088at2759"/>
<sequence>MSPPTITLAILVVVIAAGIIYSLIYDTALNTSDVLLAQIPRHPYFAQKTNIFNVVFVKNAWGWTSVAFFALYLTSPPENAKIKRLGRWAASTFVWATFTLWFFGPSLFDRILVASGGECLAHVPDTYVSPGKPNYISIPDEFCRQRTSISPSTHPALFADPNLVLNTLSSTPTRDLSLRPRLYHGHDVSGHLFLLTLSILFLVDQLASSPPLLFQPSPPALSVSRPSTLHIRAVQATIALVVLWFWMTITTSVYFHSPGEKVSGFVLGVLGYAVTKVLVP</sequence>
<dbReference type="PANTHER" id="PTHR23129:SF0">
    <property type="entry name" value="ACYL-COENZYME A DIPHOSPHATASE FITM2"/>
    <property type="match status" value="1"/>
</dbReference>
<keyword evidence="4" id="KW-0256">Endoplasmic reticulum</keyword>
<evidence type="ECO:0000256" key="1">
    <source>
        <dbReference type="ARBA" id="ARBA00004477"/>
    </source>
</evidence>
<feature type="transmembrane region" description="Helical" evidence="8">
    <location>
        <begin position="192"/>
        <end position="214"/>
    </location>
</feature>
<accession>A0A9P6B8B5</accession>
<dbReference type="EMBL" id="MU128927">
    <property type="protein sequence ID" value="KAF9518116.1"/>
    <property type="molecule type" value="Genomic_DNA"/>
</dbReference>
<evidence type="ECO:0000256" key="4">
    <source>
        <dbReference type="ARBA" id="ARBA00022824"/>
    </source>
</evidence>
<feature type="transmembrane region" description="Helical" evidence="8">
    <location>
        <begin position="262"/>
        <end position="279"/>
    </location>
</feature>
<dbReference type="PANTHER" id="PTHR23129">
    <property type="entry name" value="ACYL-COENZYME A DIPHOSPHATASE FITM2"/>
    <property type="match status" value="1"/>
</dbReference>
<evidence type="ECO:0000313" key="9">
    <source>
        <dbReference type="EMBL" id="KAF9518116.1"/>
    </source>
</evidence>
<feature type="transmembrane region" description="Helical" evidence="8">
    <location>
        <begin position="85"/>
        <end position="103"/>
    </location>
</feature>
<gene>
    <name evidence="9" type="ORF">BS47DRAFT_1325700</name>
</gene>
<proteinExistence type="predicted"/>
<evidence type="ECO:0000256" key="7">
    <source>
        <dbReference type="ARBA" id="ARBA00023136"/>
    </source>
</evidence>